<dbReference type="AlphaFoldDB" id="A0A1I1X5G3"/>
<dbReference type="Gene3D" id="3.40.50.620">
    <property type="entry name" value="HUPs"/>
    <property type="match status" value="1"/>
</dbReference>
<evidence type="ECO:0000313" key="4">
    <source>
        <dbReference type="Proteomes" id="UP000199477"/>
    </source>
</evidence>
<dbReference type="SUPFAM" id="SSF52402">
    <property type="entry name" value="Adenine nucleotide alpha hydrolases-like"/>
    <property type="match status" value="1"/>
</dbReference>
<sequence length="137" mass="14727">MKILLPVDGSIYSTRAARYLARHWPADAAVTLLNVDAPLRETIAGYLDADSVARFHLDNGSAALRPARRPLAKAGHLFDECLLTGDPATEILRLARRGRYDLVVMGSHGRGALKSLFLGSVVVKVLAGSSVPVLVVR</sequence>
<dbReference type="InterPro" id="IPR014729">
    <property type="entry name" value="Rossmann-like_a/b/a_fold"/>
</dbReference>
<dbReference type="RefSeq" id="WP_026634136.1">
    <property type="nucleotide sequence ID" value="NZ_FONH01000001.1"/>
</dbReference>
<dbReference type="InterPro" id="IPR006016">
    <property type="entry name" value="UspA"/>
</dbReference>
<dbReference type="EMBL" id="FONH01000001">
    <property type="protein sequence ID" value="SFE00550.1"/>
    <property type="molecule type" value="Genomic_DNA"/>
</dbReference>
<gene>
    <name evidence="3" type="ORF">SAMN02799615_00071</name>
</gene>
<organism evidence="3 4">
    <name type="scientific">Dyella marensis</name>
    <dbReference type="NCBI Taxonomy" id="500610"/>
    <lineage>
        <taxon>Bacteria</taxon>
        <taxon>Pseudomonadati</taxon>
        <taxon>Pseudomonadota</taxon>
        <taxon>Gammaproteobacteria</taxon>
        <taxon>Lysobacterales</taxon>
        <taxon>Rhodanobacteraceae</taxon>
        <taxon>Dyella</taxon>
    </lineage>
</organism>
<dbReference type="InterPro" id="IPR006015">
    <property type="entry name" value="Universal_stress_UspA"/>
</dbReference>
<accession>A0A1I1X5G3</accession>
<evidence type="ECO:0000259" key="2">
    <source>
        <dbReference type="Pfam" id="PF00582"/>
    </source>
</evidence>
<dbReference type="Proteomes" id="UP000199477">
    <property type="component" value="Unassembled WGS sequence"/>
</dbReference>
<dbReference type="PANTHER" id="PTHR46268">
    <property type="entry name" value="STRESS RESPONSE PROTEIN NHAX"/>
    <property type="match status" value="1"/>
</dbReference>
<proteinExistence type="inferred from homology"/>
<dbReference type="STRING" id="500610.SAMN02799615_00071"/>
<dbReference type="PANTHER" id="PTHR46268:SF6">
    <property type="entry name" value="UNIVERSAL STRESS PROTEIN UP12"/>
    <property type="match status" value="1"/>
</dbReference>
<comment type="similarity">
    <text evidence="1">Belongs to the universal stress protein A family.</text>
</comment>
<dbReference type="CDD" id="cd00293">
    <property type="entry name" value="USP-like"/>
    <property type="match status" value="1"/>
</dbReference>
<evidence type="ECO:0000313" key="3">
    <source>
        <dbReference type="EMBL" id="SFE00550.1"/>
    </source>
</evidence>
<dbReference type="PRINTS" id="PR01438">
    <property type="entry name" value="UNVRSLSTRESS"/>
</dbReference>
<name>A0A1I1X5G3_9GAMM</name>
<evidence type="ECO:0000256" key="1">
    <source>
        <dbReference type="ARBA" id="ARBA00008791"/>
    </source>
</evidence>
<reference evidence="4" key="1">
    <citation type="submission" date="2016-10" db="EMBL/GenBank/DDBJ databases">
        <authorList>
            <person name="Varghese N."/>
            <person name="Submissions S."/>
        </authorList>
    </citation>
    <scope>NUCLEOTIDE SEQUENCE [LARGE SCALE GENOMIC DNA]</scope>
    <source>
        <strain evidence="4">UNC178MFTsu3.1</strain>
    </source>
</reference>
<protein>
    <submittedName>
        <fullName evidence="3">Nucleotide-binding universal stress protein, UspA family</fullName>
    </submittedName>
</protein>
<dbReference type="Pfam" id="PF00582">
    <property type="entry name" value="Usp"/>
    <property type="match status" value="1"/>
</dbReference>
<keyword evidence="4" id="KW-1185">Reference proteome</keyword>
<feature type="domain" description="UspA" evidence="2">
    <location>
        <begin position="2"/>
        <end position="137"/>
    </location>
</feature>